<dbReference type="SUPFAM" id="SSF81383">
    <property type="entry name" value="F-box domain"/>
    <property type="match status" value="1"/>
</dbReference>
<dbReference type="PANTHER" id="PTHR12874">
    <property type="entry name" value="F-BOX ONLY PROTEIN 48-RELATED"/>
    <property type="match status" value="1"/>
</dbReference>
<proteinExistence type="predicted"/>
<dbReference type="InterPro" id="IPR018391">
    <property type="entry name" value="PQQ_b-propeller_rpt"/>
</dbReference>
<evidence type="ECO:0000313" key="4">
    <source>
        <dbReference type="Proteomes" id="UP001176521"/>
    </source>
</evidence>
<feature type="region of interest" description="Disordered" evidence="1">
    <location>
        <begin position="117"/>
        <end position="172"/>
    </location>
</feature>
<evidence type="ECO:0000313" key="3">
    <source>
        <dbReference type="EMBL" id="KAK0528528.1"/>
    </source>
</evidence>
<dbReference type="PANTHER" id="PTHR12874:SF9">
    <property type="entry name" value="F-BOX ONLY PROTEIN 48"/>
    <property type="match status" value="1"/>
</dbReference>
<dbReference type="GO" id="GO:0019005">
    <property type="term" value="C:SCF ubiquitin ligase complex"/>
    <property type="evidence" value="ECO:0007669"/>
    <property type="project" value="TreeGrafter"/>
</dbReference>
<dbReference type="GO" id="GO:0031146">
    <property type="term" value="P:SCF-dependent proteasomal ubiquitin-dependent protein catabolic process"/>
    <property type="evidence" value="ECO:0007669"/>
    <property type="project" value="TreeGrafter"/>
</dbReference>
<dbReference type="Proteomes" id="UP001176521">
    <property type="component" value="Unassembled WGS sequence"/>
</dbReference>
<evidence type="ECO:0000256" key="1">
    <source>
        <dbReference type="SAM" id="MobiDB-lite"/>
    </source>
</evidence>
<accession>A0AAN6JQ76</accession>
<dbReference type="Gene3D" id="1.20.1280.50">
    <property type="match status" value="1"/>
</dbReference>
<gene>
    <name evidence="3" type="ORF">OC842_004520</name>
</gene>
<feature type="domain" description="F-box" evidence="2">
    <location>
        <begin position="16"/>
        <end position="62"/>
    </location>
</feature>
<dbReference type="Pfam" id="PF12937">
    <property type="entry name" value="F-box-like"/>
    <property type="match status" value="1"/>
</dbReference>
<dbReference type="PROSITE" id="PS50181">
    <property type="entry name" value="FBOX"/>
    <property type="match status" value="1"/>
</dbReference>
<dbReference type="SMART" id="SM00564">
    <property type="entry name" value="PQQ"/>
    <property type="match status" value="2"/>
</dbReference>
<dbReference type="SMART" id="SM00256">
    <property type="entry name" value="FBOX"/>
    <property type="match status" value="1"/>
</dbReference>
<keyword evidence="4" id="KW-1185">Reference proteome</keyword>
<protein>
    <recommendedName>
        <fullName evidence="2">F-box domain-containing protein</fullName>
    </recommendedName>
</protein>
<dbReference type="InterPro" id="IPR036047">
    <property type="entry name" value="F-box-like_dom_sf"/>
</dbReference>
<name>A0AAN6JQ76_9BASI</name>
<dbReference type="SUPFAM" id="SSF50998">
    <property type="entry name" value="Quinoprotein alcohol dehydrogenase-like"/>
    <property type="match status" value="1"/>
</dbReference>
<dbReference type="GO" id="GO:0005737">
    <property type="term" value="C:cytoplasm"/>
    <property type="evidence" value="ECO:0007669"/>
    <property type="project" value="TreeGrafter"/>
</dbReference>
<sequence>MEDVRFKIGAPRAMPSDLLAVLPPELVFDIFARLDPVSLARCSQVSTGWRKVVADDLLWRRVAFRVLNLPPNVEKDDLNNLPEIQRWSASTHFHELQSFRDLCARWTQVLHGWCGGSKGADESGKKDELAHSNVTEDESDEKQAEASTVSLTQETSSPAHQPQDAVERPDSISRRQLKASTKLLRAVLPEGEPDLWRIKVDPEEGTLIATTRSGGLFVIDIEANRILWQVGPHQVGPYTHLEGERGILVVNGRLLFDESESFNVWVHKRLLPDGGDGELYQIRSKLRLPSFGRASRFKWPIFCAMDSTCTAHFYDLTDPDSPQKLDSIDASARYGEREIRYIDFDDNHFFIVGSYADQVTVFERSTGKVKWSMASYLRQPEVRALIRSYQIETTRSQDLSPFGFPLPEAELMTRALDSEWEFALADILNPIDYRRDSFEWHAIHPDEATGALFVLGEPVLLIIPNFASLTDAACKVPIMAIHYQGPTLGRGRLDQVPLCVADGRAFLVQSNFILLDLMPDRESMLTSTSTSSPSFSLPPNPTAPPNIRLFAGPHEHHHLADLHEYAGCSCAQMDGANVFAVVATEAPLYGDAEEEMDAREAIFEALHFRVGPRELLRG</sequence>
<dbReference type="InterPro" id="IPR011047">
    <property type="entry name" value="Quinoprotein_ADH-like_sf"/>
</dbReference>
<dbReference type="AlphaFoldDB" id="A0AAN6JQ76"/>
<organism evidence="3 4">
    <name type="scientific">Tilletia horrida</name>
    <dbReference type="NCBI Taxonomy" id="155126"/>
    <lineage>
        <taxon>Eukaryota</taxon>
        <taxon>Fungi</taxon>
        <taxon>Dikarya</taxon>
        <taxon>Basidiomycota</taxon>
        <taxon>Ustilaginomycotina</taxon>
        <taxon>Exobasidiomycetes</taxon>
        <taxon>Tilletiales</taxon>
        <taxon>Tilletiaceae</taxon>
        <taxon>Tilletia</taxon>
    </lineage>
</organism>
<feature type="compositionally biased region" description="Basic and acidic residues" evidence="1">
    <location>
        <begin position="119"/>
        <end position="130"/>
    </location>
</feature>
<feature type="compositionally biased region" description="Polar residues" evidence="1">
    <location>
        <begin position="145"/>
        <end position="160"/>
    </location>
</feature>
<dbReference type="InterPro" id="IPR001810">
    <property type="entry name" value="F-box_dom"/>
</dbReference>
<comment type="caution">
    <text evidence="3">The sequence shown here is derived from an EMBL/GenBank/DDBJ whole genome shotgun (WGS) entry which is preliminary data.</text>
</comment>
<evidence type="ECO:0000259" key="2">
    <source>
        <dbReference type="PROSITE" id="PS50181"/>
    </source>
</evidence>
<reference evidence="3" key="1">
    <citation type="journal article" date="2023" name="PhytoFront">
        <title>Draft Genome Resources of Seven Strains of Tilletia horrida, Causal Agent of Kernel Smut of Rice.</title>
        <authorList>
            <person name="Khanal S."/>
            <person name="Antony Babu S."/>
            <person name="Zhou X.G."/>
        </authorList>
    </citation>
    <scope>NUCLEOTIDE SEQUENCE</scope>
    <source>
        <strain evidence="3">TX3</strain>
    </source>
</reference>
<dbReference type="EMBL" id="JAPDMQ010000271">
    <property type="protein sequence ID" value="KAK0528528.1"/>
    <property type="molecule type" value="Genomic_DNA"/>
</dbReference>